<keyword evidence="9" id="KW-0472">Membrane</keyword>
<keyword evidence="6" id="KW-0735">Signal-anchor</keyword>
<sequence>MEAPQRSNRLQLALALGKQAANASAAAEPMECDIPPILALGVITAPKNSARRARMRAARLRLLGTQQCACTLTFILGSQSMMPLAHRQQLVDESARHRDLLHLKAHDGVQPGESHGGRAVAEKALAWFIHAATSLEARFVGKIDDDTMANLPRLVADLVSLPHAEHAYYGVQVYRMWDWASQPREPNAACGGHYEDGPPGHAPGSSLSRLLQVQISGRCAHAVGPYPFPDGSLEVIGNALLRAVFGSARVKAYARAEFDRPRPPYWTHEDAALGALVHREVASRRLQVAYIALRRWEHNRFWVNWADRSTLVDGNVLWVHYLRDAQRAEYVADAFVSRRDLRPDGLSCGSCIRQWGWQPPHNSTTCCTKPRTSPRAPPLRHPRHRRWLTPSCGLGSERAALQLAILAEGSAVDEREAARAALATGGTLSETKACFVLKVRRGTPPSSNFNVRAWLHYEAGRHGDVDLTPLEGGTWPRTGHSAKDWWVRAAAHARSEHAAQFYAVVGIDAVPELPKTWIRSLLAGERLEGLTSGKLIVRTAAFVAARRGK</sequence>
<keyword evidence="5" id="KW-0812">Transmembrane</keyword>
<evidence type="ECO:0000256" key="6">
    <source>
        <dbReference type="ARBA" id="ARBA00022968"/>
    </source>
</evidence>
<evidence type="ECO:0000313" key="11">
    <source>
        <dbReference type="Proteomes" id="UP001515480"/>
    </source>
</evidence>
<proteinExistence type="inferred from homology"/>
<organism evidence="10 11">
    <name type="scientific">Prymnesium parvum</name>
    <name type="common">Toxic golden alga</name>
    <dbReference type="NCBI Taxonomy" id="97485"/>
    <lineage>
        <taxon>Eukaryota</taxon>
        <taxon>Haptista</taxon>
        <taxon>Haptophyta</taxon>
        <taxon>Prymnesiophyceae</taxon>
        <taxon>Prymnesiales</taxon>
        <taxon>Prymnesiaceae</taxon>
        <taxon>Prymnesium</taxon>
    </lineage>
</organism>
<evidence type="ECO:0000256" key="9">
    <source>
        <dbReference type="ARBA" id="ARBA00023136"/>
    </source>
</evidence>
<dbReference type="InterPro" id="IPR002659">
    <property type="entry name" value="Glyco_trans_31"/>
</dbReference>
<dbReference type="AlphaFoldDB" id="A0AB34IQB4"/>
<dbReference type="EMBL" id="JBGBPQ010000019">
    <property type="protein sequence ID" value="KAL1504591.1"/>
    <property type="molecule type" value="Genomic_DNA"/>
</dbReference>
<keyword evidence="7" id="KW-1133">Transmembrane helix</keyword>
<evidence type="ECO:0000256" key="1">
    <source>
        <dbReference type="ARBA" id="ARBA00004323"/>
    </source>
</evidence>
<comment type="subcellular location">
    <subcellularLocation>
        <location evidence="1">Golgi apparatus membrane</location>
        <topology evidence="1">Single-pass type II membrane protein</topology>
    </subcellularLocation>
</comment>
<evidence type="ECO:0000256" key="3">
    <source>
        <dbReference type="ARBA" id="ARBA00022676"/>
    </source>
</evidence>
<name>A0AB34IQB4_PRYPA</name>
<evidence type="ECO:0000256" key="7">
    <source>
        <dbReference type="ARBA" id="ARBA00022989"/>
    </source>
</evidence>
<evidence type="ECO:0000256" key="2">
    <source>
        <dbReference type="ARBA" id="ARBA00008661"/>
    </source>
</evidence>
<evidence type="ECO:0000256" key="8">
    <source>
        <dbReference type="ARBA" id="ARBA00023034"/>
    </source>
</evidence>
<keyword evidence="8" id="KW-0333">Golgi apparatus</keyword>
<comment type="caution">
    <text evidence="10">The sequence shown here is derived from an EMBL/GenBank/DDBJ whole genome shotgun (WGS) entry which is preliminary data.</text>
</comment>
<keyword evidence="4" id="KW-0808">Transferase</keyword>
<keyword evidence="11" id="KW-1185">Reference proteome</keyword>
<reference evidence="10 11" key="1">
    <citation type="journal article" date="2024" name="Science">
        <title>Giant polyketide synthase enzymes in the biosynthesis of giant marine polyether toxins.</title>
        <authorList>
            <person name="Fallon T.R."/>
            <person name="Shende V.V."/>
            <person name="Wierzbicki I.H."/>
            <person name="Pendleton A.L."/>
            <person name="Watervoot N.F."/>
            <person name="Auber R.P."/>
            <person name="Gonzalez D.J."/>
            <person name="Wisecaver J.H."/>
            <person name="Moore B.S."/>
        </authorList>
    </citation>
    <scope>NUCLEOTIDE SEQUENCE [LARGE SCALE GENOMIC DNA]</scope>
    <source>
        <strain evidence="10 11">12B1</strain>
    </source>
</reference>
<evidence type="ECO:0000256" key="4">
    <source>
        <dbReference type="ARBA" id="ARBA00022679"/>
    </source>
</evidence>
<dbReference type="GO" id="GO:0016758">
    <property type="term" value="F:hexosyltransferase activity"/>
    <property type="evidence" value="ECO:0007669"/>
    <property type="project" value="InterPro"/>
</dbReference>
<accession>A0AB34IQB4</accession>
<keyword evidence="3" id="KW-0328">Glycosyltransferase</keyword>
<evidence type="ECO:0008006" key="12">
    <source>
        <dbReference type="Google" id="ProtNLM"/>
    </source>
</evidence>
<gene>
    <name evidence="10" type="ORF">AB1Y20_008376</name>
</gene>
<dbReference type="PANTHER" id="PTHR11214">
    <property type="entry name" value="BETA-1,3-N-ACETYLGLUCOSAMINYLTRANSFERASE"/>
    <property type="match status" value="1"/>
</dbReference>
<evidence type="ECO:0000313" key="10">
    <source>
        <dbReference type="EMBL" id="KAL1504591.1"/>
    </source>
</evidence>
<protein>
    <recommendedName>
        <fullName evidence="12">Hexosyltransferase</fullName>
    </recommendedName>
</protein>
<evidence type="ECO:0000256" key="5">
    <source>
        <dbReference type="ARBA" id="ARBA00022692"/>
    </source>
</evidence>
<dbReference type="GO" id="GO:0000139">
    <property type="term" value="C:Golgi membrane"/>
    <property type="evidence" value="ECO:0007669"/>
    <property type="project" value="UniProtKB-SubCell"/>
</dbReference>
<dbReference type="Proteomes" id="UP001515480">
    <property type="component" value="Unassembled WGS sequence"/>
</dbReference>
<dbReference type="PANTHER" id="PTHR11214:SF3">
    <property type="entry name" value="BETA-1,3-GALACTOSYLTRANSFERASE 6"/>
    <property type="match status" value="1"/>
</dbReference>
<comment type="similarity">
    <text evidence="2">Belongs to the glycosyltransferase 31 family.</text>
</comment>
<dbReference type="Gene3D" id="3.90.550.50">
    <property type="match status" value="1"/>
</dbReference>